<sequence>MAPPSLSARAQETPQAQGRTTAHPSKHQAAAATSMAPLLPSHS</sequence>
<name>B6TC49_MAIZE</name>
<organism evidence="2">
    <name type="scientific">Zea mays</name>
    <name type="common">Maize</name>
    <dbReference type="NCBI Taxonomy" id="4577"/>
    <lineage>
        <taxon>Eukaryota</taxon>
        <taxon>Viridiplantae</taxon>
        <taxon>Streptophyta</taxon>
        <taxon>Embryophyta</taxon>
        <taxon>Tracheophyta</taxon>
        <taxon>Spermatophyta</taxon>
        <taxon>Magnoliopsida</taxon>
        <taxon>Liliopsida</taxon>
        <taxon>Poales</taxon>
        <taxon>Poaceae</taxon>
        <taxon>PACMAD clade</taxon>
        <taxon>Panicoideae</taxon>
        <taxon>Andropogonodae</taxon>
        <taxon>Andropogoneae</taxon>
        <taxon>Tripsacinae</taxon>
        <taxon>Zea</taxon>
    </lineage>
</organism>
<protein>
    <submittedName>
        <fullName evidence="2">Uncharacterized protein</fullName>
    </submittedName>
</protein>
<accession>B6TC49</accession>
<reference evidence="2" key="1">
    <citation type="journal article" date="2009" name="Plant Mol. Biol.">
        <title>Insights into corn genes derived from large-scale cDNA sequencing.</title>
        <authorList>
            <person name="Alexandrov N.N."/>
            <person name="Brover V.V."/>
            <person name="Freidin S."/>
            <person name="Troukhan M.E."/>
            <person name="Tatarinova T.V."/>
            <person name="Zhang H."/>
            <person name="Swaller T.J."/>
            <person name="Lu Y.P."/>
            <person name="Bouck J."/>
            <person name="Flavell R.B."/>
            <person name="Feldmann K.A."/>
        </authorList>
    </citation>
    <scope>NUCLEOTIDE SEQUENCE</scope>
</reference>
<feature type="region of interest" description="Disordered" evidence="1">
    <location>
        <begin position="1"/>
        <end position="43"/>
    </location>
</feature>
<feature type="compositionally biased region" description="Polar residues" evidence="1">
    <location>
        <begin position="8"/>
        <end position="23"/>
    </location>
</feature>
<dbReference type="AlphaFoldDB" id="B6TC49"/>
<dbReference type="EMBL" id="EU962564">
    <property type="protein sequence ID" value="ACG34682.1"/>
    <property type="molecule type" value="mRNA"/>
</dbReference>
<proteinExistence type="evidence at transcript level"/>
<evidence type="ECO:0000256" key="1">
    <source>
        <dbReference type="SAM" id="MobiDB-lite"/>
    </source>
</evidence>
<evidence type="ECO:0000313" key="2">
    <source>
        <dbReference type="EMBL" id="ACG34682.1"/>
    </source>
</evidence>